<proteinExistence type="inferred from homology"/>
<keyword evidence="4" id="KW-0378">Hydrolase</keyword>
<evidence type="ECO:0000256" key="4">
    <source>
        <dbReference type="ARBA" id="ARBA00022801"/>
    </source>
</evidence>
<comment type="catalytic activity">
    <reaction evidence="1">
        <text>Hydrolysis of terminal, non-reducing beta-D-mannose residues in beta-D-mannosides.</text>
        <dbReference type="EC" id="3.2.1.25"/>
    </reaction>
</comment>
<organism evidence="13 14">
    <name type="scientific">Flavobacterium potami</name>
    <dbReference type="NCBI Taxonomy" id="2872310"/>
    <lineage>
        <taxon>Bacteria</taxon>
        <taxon>Pseudomonadati</taxon>
        <taxon>Bacteroidota</taxon>
        <taxon>Flavobacteriia</taxon>
        <taxon>Flavobacteriales</taxon>
        <taxon>Flavobacteriaceae</taxon>
        <taxon>Flavobacterium</taxon>
    </lineage>
</organism>
<protein>
    <recommendedName>
        <fullName evidence="7">Beta-mannosidase B</fullName>
        <ecNumber evidence="3">3.2.1.25</ecNumber>
    </recommendedName>
    <alternativeName>
        <fullName evidence="8">Mannanase B</fullName>
    </alternativeName>
</protein>
<feature type="domain" description="Beta-mannosidase-like galactose-binding" evidence="12">
    <location>
        <begin position="70"/>
        <end position="192"/>
    </location>
</feature>
<feature type="domain" description="Glycoside hydrolase family 2 immunoglobulin-like beta-sandwich" evidence="10">
    <location>
        <begin position="229"/>
        <end position="340"/>
    </location>
</feature>
<dbReference type="InterPro" id="IPR054593">
    <property type="entry name" value="Beta-mannosidase-like_N2"/>
</dbReference>
<comment type="pathway">
    <text evidence="2">Glycan metabolism; N-glycan degradation.</text>
</comment>
<evidence type="ECO:0000256" key="6">
    <source>
        <dbReference type="ARBA" id="ARBA00038429"/>
    </source>
</evidence>
<dbReference type="InterPro" id="IPR008979">
    <property type="entry name" value="Galactose-bd-like_sf"/>
</dbReference>
<gene>
    <name evidence="13" type="ORF">K6T82_03775</name>
</gene>
<dbReference type="SUPFAM" id="SSF49303">
    <property type="entry name" value="beta-Galactosidase/glucuronidase domain"/>
    <property type="match status" value="2"/>
</dbReference>
<evidence type="ECO:0000259" key="11">
    <source>
        <dbReference type="Pfam" id="PF17786"/>
    </source>
</evidence>
<comment type="similarity">
    <text evidence="6">Belongs to the glycosyl hydrolase 2 family. Beta-mannosidase B subfamily.</text>
</comment>
<dbReference type="Pfam" id="PF17786">
    <property type="entry name" value="Mannosidase_ig"/>
    <property type="match status" value="1"/>
</dbReference>
<sequence>MERKLVKCITFFISLFWILGSYAQPNTTLSLEDSSQQMLDLSGYKWRFKMMAPGEGVKKGLHKLPAEDIETLVWNNAKVPGDVYTDLWKAGVIEDPHFGRNSVKAQWVQQYEWWYALQFSITEGIENQMVDLVFESVDYSCEVWLNGHYLGKHEGVFSPFSFNVNDYLRIHKWDFLKGRNMLVVKLDTPPQVNAFVAGKKTPWFGDYWRDITPIGIVGPVKLIRTGKIRFKDVYANNKINKDGSADVSLEITVENTNPVAKECSFEAVLNGKNFKMKEEKVVLKKTISPGTHKVIQKIHLKDAKLWWPWDLGDQNLYIAKIAIKDGKLNQDVNETTFGIRDVTSKWNPGFVKDVDVSFPRSTYINGKFHFIRSACWGGPPNIFVGRTEISDYKELIRLAKEMNMNNIRIFGWHPPEIPEFYRYCDEMGMTVWQDIIPLGTGNIPSDEKNLAEIFNEGVKVVVARRNHPSLIMMEGGEEMMFRTRDPKFGRQFLERLGDSLQAHVNLPYVPDSPMTDHVGQQAGFKPKEAVHALRYFYEMGRWLHEDWYQTNANGFPIVPEFAITSVPSVESLKKFIPENEMWPPGLSWGHHWADLTHLRMQNWDVFNSEMKGSLEEFVNATQDAQGIIFQNGIEHFRRDKPSLSGIALCHYITYGPDMKWAIVDNYRKPKNSYYFVQKAYQPLLVNFEFKKRRWDTKEAFIGNIWIINDFYKEYKDCKVKFEMKDDSGAVISTKNFEVSKIEENSAKSFFPINEKVLKTVKSKFFVNLELTDKLGKVISKNDYFFLIGDQKEATKYFNEWQKLRLKEENDNGSYGSYYHYFKEFTGEDGKRYESQIQNPRATGFENDKNN</sequence>
<dbReference type="GO" id="GO:0005975">
    <property type="term" value="P:carbohydrate metabolic process"/>
    <property type="evidence" value="ECO:0007669"/>
    <property type="project" value="InterPro"/>
</dbReference>
<dbReference type="PANTHER" id="PTHR43730:SF1">
    <property type="entry name" value="BETA-MANNOSIDASE"/>
    <property type="match status" value="1"/>
</dbReference>
<accession>A0A9X1H7Z9</accession>
<keyword evidence="14" id="KW-1185">Reference proteome</keyword>
<dbReference type="Proteomes" id="UP001139366">
    <property type="component" value="Unassembled WGS sequence"/>
</dbReference>
<evidence type="ECO:0000313" key="13">
    <source>
        <dbReference type="EMBL" id="MBZ4033870.1"/>
    </source>
</evidence>
<dbReference type="EC" id="3.2.1.25" evidence="3"/>
<dbReference type="EMBL" id="JAINUY010000001">
    <property type="protein sequence ID" value="MBZ4033870.1"/>
    <property type="molecule type" value="Genomic_DNA"/>
</dbReference>
<reference evidence="13 14" key="1">
    <citation type="journal article" date="2023" name="Antonie Van Leeuwenhoek">
        <title>Flavobacterium potami sp. nov., a multi-metal resistance genes harbouring bacterium isolated from shallow river silt.</title>
        <authorList>
            <person name="Li S."/>
            <person name="Mao S."/>
            <person name="Mu W."/>
            <person name="Guo B."/>
            <person name="Li C."/>
            <person name="Zhu Q."/>
            <person name="Hou X."/>
            <person name="Zhao Y."/>
            <person name="Wei S."/>
            <person name="Liu H."/>
            <person name="Liu A."/>
        </authorList>
    </citation>
    <scope>NUCLEOTIDE SEQUENCE [LARGE SCALE GENOMIC DNA]</scope>
    <source>
        <strain evidence="13 14">17A</strain>
    </source>
</reference>
<dbReference type="InterPro" id="IPR013783">
    <property type="entry name" value="Ig-like_fold"/>
</dbReference>
<dbReference type="InterPro" id="IPR006102">
    <property type="entry name" value="Ig-like_GH2"/>
</dbReference>
<dbReference type="InterPro" id="IPR036156">
    <property type="entry name" value="Beta-gal/glucu_dom_sf"/>
</dbReference>
<evidence type="ECO:0000256" key="5">
    <source>
        <dbReference type="ARBA" id="ARBA00023295"/>
    </source>
</evidence>
<evidence type="ECO:0000256" key="2">
    <source>
        <dbReference type="ARBA" id="ARBA00004740"/>
    </source>
</evidence>
<evidence type="ECO:0000259" key="12">
    <source>
        <dbReference type="Pfam" id="PF22666"/>
    </source>
</evidence>
<feature type="domain" description="Mannosidase Ig/CBM-like" evidence="11">
    <location>
        <begin position="703"/>
        <end position="785"/>
    </location>
</feature>
<dbReference type="PANTHER" id="PTHR43730">
    <property type="entry name" value="BETA-MANNOSIDASE"/>
    <property type="match status" value="1"/>
</dbReference>
<evidence type="ECO:0000256" key="8">
    <source>
        <dbReference type="ARBA" id="ARBA00041614"/>
    </source>
</evidence>
<keyword evidence="9" id="KW-0732">Signal</keyword>
<dbReference type="InterPro" id="IPR050887">
    <property type="entry name" value="Beta-mannosidase_GH2"/>
</dbReference>
<dbReference type="InterPro" id="IPR041447">
    <property type="entry name" value="Mannosidase_ig"/>
</dbReference>
<feature type="signal peptide" evidence="9">
    <location>
        <begin position="1"/>
        <end position="23"/>
    </location>
</feature>
<keyword evidence="5" id="KW-0326">Glycosidase</keyword>
<dbReference type="RefSeq" id="WP_223704649.1">
    <property type="nucleotide sequence ID" value="NZ_JAINUY010000001.1"/>
</dbReference>
<evidence type="ECO:0000256" key="1">
    <source>
        <dbReference type="ARBA" id="ARBA00000829"/>
    </source>
</evidence>
<dbReference type="Pfam" id="PF22666">
    <property type="entry name" value="Glyco_hydro_2_N2"/>
    <property type="match status" value="1"/>
</dbReference>
<evidence type="ECO:0000256" key="7">
    <source>
        <dbReference type="ARBA" id="ARBA00041069"/>
    </source>
</evidence>
<evidence type="ECO:0000256" key="9">
    <source>
        <dbReference type="SAM" id="SignalP"/>
    </source>
</evidence>
<dbReference type="SUPFAM" id="SSF49785">
    <property type="entry name" value="Galactose-binding domain-like"/>
    <property type="match status" value="1"/>
</dbReference>
<dbReference type="InterPro" id="IPR017853">
    <property type="entry name" value="GH"/>
</dbReference>
<dbReference type="Gene3D" id="2.60.40.10">
    <property type="entry name" value="Immunoglobulins"/>
    <property type="match status" value="2"/>
</dbReference>
<comment type="caution">
    <text evidence="13">The sequence shown here is derived from an EMBL/GenBank/DDBJ whole genome shotgun (WGS) entry which is preliminary data.</text>
</comment>
<evidence type="ECO:0000256" key="3">
    <source>
        <dbReference type="ARBA" id="ARBA00012754"/>
    </source>
</evidence>
<dbReference type="SUPFAM" id="SSF51445">
    <property type="entry name" value="(Trans)glycosidases"/>
    <property type="match status" value="1"/>
</dbReference>
<name>A0A9X1H7Z9_9FLAO</name>
<dbReference type="GO" id="GO:0006516">
    <property type="term" value="P:glycoprotein catabolic process"/>
    <property type="evidence" value="ECO:0007669"/>
    <property type="project" value="TreeGrafter"/>
</dbReference>
<dbReference type="Gene3D" id="3.20.20.80">
    <property type="entry name" value="Glycosidases"/>
    <property type="match status" value="1"/>
</dbReference>
<dbReference type="Gene3D" id="2.60.120.260">
    <property type="entry name" value="Galactose-binding domain-like"/>
    <property type="match status" value="1"/>
</dbReference>
<dbReference type="AlphaFoldDB" id="A0A9X1H7Z9"/>
<evidence type="ECO:0000313" key="14">
    <source>
        <dbReference type="Proteomes" id="UP001139366"/>
    </source>
</evidence>
<feature type="chain" id="PRO_5040717902" description="Beta-mannosidase B" evidence="9">
    <location>
        <begin position="24"/>
        <end position="850"/>
    </location>
</feature>
<dbReference type="Pfam" id="PF00703">
    <property type="entry name" value="Glyco_hydro_2"/>
    <property type="match status" value="1"/>
</dbReference>
<evidence type="ECO:0000259" key="10">
    <source>
        <dbReference type="Pfam" id="PF00703"/>
    </source>
</evidence>
<dbReference type="GO" id="GO:0004567">
    <property type="term" value="F:beta-mannosidase activity"/>
    <property type="evidence" value="ECO:0007669"/>
    <property type="project" value="UniProtKB-EC"/>
</dbReference>